<keyword evidence="3" id="KW-0326">Glycosidase</keyword>
<evidence type="ECO:0000256" key="1">
    <source>
        <dbReference type="ARBA" id="ARBA00008773"/>
    </source>
</evidence>
<evidence type="ECO:0000313" key="7">
    <source>
        <dbReference type="Proteomes" id="UP000324897"/>
    </source>
</evidence>
<keyword evidence="2" id="KW-0378">Hydrolase</keyword>
<keyword evidence="5" id="KW-0732">Signal</keyword>
<gene>
    <name evidence="6" type="ORF">EJB05_13349</name>
</gene>
<protein>
    <recommendedName>
        <fullName evidence="8">Glucan endo-1,3-beta-D-glucosidase</fullName>
    </recommendedName>
</protein>
<name>A0A5J9VWC5_9POAL</name>
<dbReference type="AlphaFoldDB" id="A0A5J9VWC5"/>
<organism evidence="6 7">
    <name type="scientific">Eragrostis curvula</name>
    <name type="common">weeping love grass</name>
    <dbReference type="NCBI Taxonomy" id="38414"/>
    <lineage>
        <taxon>Eukaryota</taxon>
        <taxon>Viridiplantae</taxon>
        <taxon>Streptophyta</taxon>
        <taxon>Embryophyta</taxon>
        <taxon>Tracheophyta</taxon>
        <taxon>Spermatophyta</taxon>
        <taxon>Magnoliopsida</taxon>
        <taxon>Liliopsida</taxon>
        <taxon>Poales</taxon>
        <taxon>Poaceae</taxon>
        <taxon>PACMAD clade</taxon>
        <taxon>Chloridoideae</taxon>
        <taxon>Eragrostideae</taxon>
        <taxon>Eragrostidinae</taxon>
        <taxon>Eragrostis</taxon>
    </lineage>
</organism>
<feature type="signal peptide" evidence="5">
    <location>
        <begin position="1"/>
        <end position="37"/>
    </location>
</feature>
<evidence type="ECO:0000313" key="6">
    <source>
        <dbReference type="EMBL" id="TVU39905.1"/>
    </source>
</evidence>
<evidence type="ECO:0000256" key="5">
    <source>
        <dbReference type="SAM" id="SignalP"/>
    </source>
</evidence>
<feature type="non-terminal residue" evidence="6">
    <location>
        <position position="1"/>
    </location>
</feature>
<evidence type="ECO:0000256" key="2">
    <source>
        <dbReference type="ARBA" id="ARBA00022801"/>
    </source>
</evidence>
<dbReference type="Pfam" id="PF00332">
    <property type="entry name" value="Glyco_hydro_17"/>
    <property type="match status" value="1"/>
</dbReference>
<comment type="similarity">
    <text evidence="1 4">Belongs to the glycosyl hydrolase 17 family.</text>
</comment>
<proteinExistence type="inferred from homology"/>
<evidence type="ECO:0000256" key="3">
    <source>
        <dbReference type="ARBA" id="ARBA00023295"/>
    </source>
</evidence>
<keyword evidence="7" id="KW-1185">Reference proteome</keyword>
<evidence type="ECO:0000256" key="4">
    <source>
        <dbReference type="RuleBase" id="RU004335"/>
    </source>
</evidence>
<dbReference type="Proteomes" id="UP000324897">
    <property type="component" value="Chromosome 4"/>
</dbReference>
<dbReference type="Gramene" id="TVU39905">
    <property type="protein sequence ID" value="TVU39905"/>
    <property type="gene ID" value="EJB05_13349"/>
</dbReference>
<feature type="chain" id="PRO_5023924200" description="Glucan endo-1,3-beta-D-glucosidase" evidence="5">
    <location>
        <begin position="38"/>
        <end position="131"/>
    </location>
</feature>
<comment type="caution">
    <text evidence="6">The sequence shown here is derived from an EMBL/GenBank/DDBJ whole genome shotgun (WGS) entry which is preliminary data.</text>
</comment>
<evidence type="ECO:0008006" key="8">
    <source>
        <dbReference type="Google" id="ProtNLM"/>
    </source>
</evidence>
<dbReference type="Gene3D" id="3.20.20.80">
    <property type="entry name" value="Glycosidases"/>
    <property type="match status" value="1"/>
</dbReference>
<dbReference type="InterPro" id="IPR017853">
    <property type="entry name" value="GH"/>
</dbReference>
<dbReference type="PANTHER" id="PTHR32227">
    <property type="entry name" value="GLUCAN ENDO-1,3-BETA-GLUCOSIDASE BG1-RELATED-RELATED"/>
    <property type="match status" value="1"/>
</dbReference>
<reference evidence="6 7" key="1">
    <citation type="journal article" date="2019" name="Sci. Rep.">
        <title>A high-quality genome of Eragrostis curvula grass provides insights into Poaceae evolution and supports new strategies to enhance forage quality.</title>
        <authorList>
            <person name="Carballo J."/>
            <person name="Santos B.A.C.M."/>
            <person name="Zappacosta D."/>
            <person name="Garbus I."/>
            <person name="Selva J.P."/>
            <person name="Gallo C.A."/>
            <person name="Diaz A."/>
            <person name="Albertini E."/>
            <person name="Caccamo M."/>
            <person name="Echenique V."/>
        </authorList>
    </citation>
    <scope>NUCLEOTIDE SEQUENCE [LARGE SCALE GENOMIC DNA]</scope>
    <source>
        <strain evidence="7">cv. Victoria</strain>
        <tissue evidence="6">Leaf</tissue>
    </source>
</reference>
<dbReference type="InterPro" id="IPR044965">
    <property type="entry name" value="Glyco_hydro_17_plant"/>
</dbReference>
<dbReference type="SUPFAM" id="SSF51445">
    <property type="entry name" value="(Trans)glycosidases"/>
    <property type="match status" value="1"/>
</dbReference>
<dbReference type="GO" id="GO:0005975">
    <property type="term" value="P:carbohydrate metabolic process"/>
    <property type="evidence" value="ECO:0007669"/>
    <property type="project" value="InterPro"/>
</dbReference>
<dbReference type="OrthoDB" id="1938138at2759"/>
<accession>A0A5J9VWC5</accession>
<dbReference type="InterPro" id="IPR000490">
    <property type="entry name" value="Glyco_hydro_17"/>
</dbReference>
<sequence length="131" mass="13687">MAPPPSSKHNMRAASAAALLVVVLLLSVASLAPLAGAIDVNYGTKGDNLPPPSTVASFLENRTRINCVKLFDMNPDTVRAFAGTGISLVVTAGNGNISALATTNGALLPRHGHLARRRGQRDHGHGRPYRS</sequence>
<dbReference type="EMBL" id="RWGY01000007">
    <property type="protein sequence ID" value="TVU39905.1"/>
    <property type="molecule type" value="Genomic_DNA"/>
</dbReference>
<dbReference type="GO" id="GO:0004553">
    <property type="term" value="F:hydrolase activity, hydrolyzing O-glycosyl compounds"/>
    <property type="evidence" value="ECO:0007669"/>
    <property type="project" value="InterPro"/>
</dbReference>